<dbReference type="SUPFAM" id="SSF51445">
    <property type="entry name" value="(Trans)glycosidases"/>
    <property type="match status" value="1"/>
</dbReference>
<comment type="caution">
    <text evidence="4">The sequence shown here is derived from an EMBL/GenBank/DDBJ whole genome shotgun (WGS) entry which is preliminary data.</text>
</comment>
<evidence type="ECO:0000313" key="5">
    <source>
        <dbReference type="Proteomes" id="UP000295733"/>
    </source>
</evidence>
<dbReference type="Pfam" id="PF13547">
    <property type="entry name" value="GTA_TIM"/>
    <property type="match status" value="2"/>
</dbReference>
<feature type="domain" description="Tip attachment protein J" evidence="2">
    <location>
        <begin position="961"/>
        <end position="1118"/>
    </location>
</feature>
<evidence type="ECO:0000259" key="3">
    <source>
        <dbReference type="Pfam" id="PF23666"/>
    </source>
</evidence>
<dbReference type="InterPro" id="IPR017853">
    <property type="entry name" value="GH"/>
</dbReference>
<sequence>MATIVFSAIGAAAGAAWGGAVLGLSSTVIGRAVGATIGRVVDQQLLGSGSDAVETGRVERFRLTGASEGTAVPRLWGRSRMSGQVIWASRFRETVESRGGGKGMPGKPKIRVHSYTVSLAIALCEGEIARVGRIWADGLEIAPGDLTLRVYNGTEDQLPDPLIEATEGAGQAPSYRGIAYVVIEEMDLLPYGNRVPQLSFEVMREADCPVETLSDLVQGVALIPGTGEYALATVPVHFKKLLGETTTANMNTPSGRTDMETSLEALRADLPGVRSVSLVVSWFASDLRAPQVALRPKVDQALREGQPLPWRVSGLRRADAEIIPQRDGRAIYGGTPADGAVAQAIAALRAGGQDTLFYPFILMDQMEGNDLTDPYTGDPGQPYLPWRGRITLSHAPGHSLSPDGTAAAEDEIAALFGTAAPEEFAVAGSLDKDKGLTVTYSGDDGWSYRRFILHYAWLCKAAGGVAGFCIGSELRGLTTIRGPRGRFPVVEQLRRLAADVRAILGPDCKIGYAADWSEYFGFRPPEAPGDLYFHLDPLWSDPNIDFIGIDNYMPLSDWREGDRHLDAGWGTIHDLDYLRANIEGGEGYDWYYASDHARDIQRRTPIRDEAHGEHWIYRYKDLRGWWGNEHADRVGGRKASLIPEGVRPALWPIESGCTIRASDAPVHDGLTPADIVSGGLGAASRATVLQTALAEAVYRVRVVFRAGSAPSACVSWTHATAWGQVVWSQATGQVSTEVGGGAQVMNLTFSVGEDGVIDLRFRLRLAEADAAAAFHVGNGDTVEGAYTTFYLAELWQEGVSPTGWVPQGKPIWFTELGCPAVDKGTNAPNLFHDPNSSESAFPPFSTGARDDLIQQQYLRAVLGYWADPQVNPVSEVYGGPMVDLSRAHVWTWDARPFPEFPTSTAVWADGANYARGHWLTGRANAQPLEAVISEICRKAGVTALDLDGVQGLVRGYVVAENASARAALQPLMLAHGLEAAERDGRLVFFKRDGRSDHIVSPDALAVTDGQAGEAEHFRSPDAETAGRVRLVFAEAEGAYETRAVEAILPDEVGGSVTSSEMPLVMARGEAQAIVSRWLAEARVARDRVRLALPPSAHAVGAGDVIRLPQGGFRVDRVEQAATRNIEAVRVERGVYAASPVDLSAEGTVRGAHVPPLPVEPLFLDLPLLSGDEIPHAPHIAIAATPWPGSVALYSAAEDAGYRLNTLVERGAVAGVTLGPLFAAAPARWDRGPALRVQVASGALSSISDTALFAGGNLAAIGDGTPGGWELIQFAEAELMAPGTYDLRMRLRGQAGTEAEILPARAAGAYFVLLDGAAVQIELSLDALGMARHFLIGPGGRPMDDPSYIHRVEAFSGIGLRPYAPCHLRARTTPAGDRGLTWTRRTRSGGDGWELAEVPLGESREAYHLRVRDGTGAILREASTDAASWTYTAAMQAQDGTAAPFAIEVAQLSEAFGPGPYRRIDFHG</sequence>
<reference evidence="4 5" key="1">
    <citation type="submission" date="2019-03" db="EMBL/GenBank/DDBJ databases">
        <title>Genomic Encyclopedia of Type Strains, Phase IV (KMG-IV): sequencing the most valuable type-strain genomes for metagenomic binning, comparative biology and taxonomic classification.</title>
        <authorList>
            <person name="Goeker M."/>
        </authorList>
    </citation>
    <scope>NUCLEOTIDE SEQUENCE [LARGE SCALE GENOMIC DNA]</scope>
    <source>
        <strain evidence="4 5">DSM 2781</strain>
    </source>
</reference>
<feature type="domain" description="GTA TIM-barrel-like" evidence="1">
    <location>
        <begin position="799"/>
        <end position="901"/>
    </location>
</feature>
<dbReference type="InterPro" id="IPR032876">
    <property type="entry name" value="J_dom"/>
</dbReference>
<dbReference type="Gene3D" id="3.20.20.80">
    <property type="entry name" value="Glycosidases"/>
    <property type="match status" value="2"/>
</dbReference>
<dbReference type="EMBL" id="SLXL01000003">
    <property type="protein sequence ID" value="TCP25468.1"/>
    <property type="molecule type" value="Genomic_DNA"/>
</dbReference>
<dbReference type="Pfam" id="PF13550">
    <property type="entry name" value="Phage-tail_3"/>
    <property type="match status" value="1"/>
</dbReference>
<name>A0A4R2NV76_RHOAD</name>
<keyword evidence="5" id="KW-1185">Reference proteome</keyword>
<proteinExistence type="predicted"/>
<dbReference type="RefSeq" id="WP_132601537.1">
    <property type="nucleotide sequence ID" value="NZ_NRRP01000044.1"/>
</dbReference>
<dbReference type="InterPro" id="IPR025195">
    <property type="entry name" value="GTA_TIM_dom"/>
</dbReference>
<dbReference type="Proteomes" id="UP000295733">
    <property type="component" value="Unassembled WGS sequence"/>
</dbReference>
<protein>
    <submittedName>
        <fullName evidence="4">Putative tail protein</fullName>
    </submittedName>
</protein>
<dbReference type="Pfam" id="PF23666">
    <property type="entry name" value="Rcc01698_C"/>
    <property type="match status" value="1"/>
</dbReference>
<dbReference type="CDD" id="cd19607">
    <property type="entry name" value="GTA_TIM-barrel-like"/>
    <property type="match status" value="1"/>
</dbReference>
<feature type="domain" description="Rcc01698-like C-terminal" evidence="3">
    <location>
        <begin position="1211"/>
        <end position="1311"/>
    </location>
</feature>
<organism evidence="4 5">
    <name type="scientific">Rhodovulum adriaticum</name>
    <name type="common">Rhodopseudomonas adriatica</name>
    <dbReference type="NCBI Taxonomy" id="35804"/>
    <lineage>
        <taxon>Bacteria</taxon>
        <taxon>Pseudomonadati</taxon>
        <taxon>Pseudomonadota</taxon>
        <taxon>Alphaproteobacteria</taxon>
        <taxon>Rhodobacterales</taxon>
        <taxon>Paracoccaceae</taxon>
        <taxon>Rhodovulum</taxon>
    </lineage>
</organism>
<accession>A0A4R2NV76</accession>
<evidence type="ECO:0000259" key="1">
    <source>
        <dbReference type="Pfam" id="PF13547"/>
    </source>
</evidence>
<evidence type="ECO:0000313" key="4">
    <source>
        <dbReference type="EMBL" id="TCP25468.1"/>
    </source>
</evidence>
<evidence type="ECO:0000259" key="2">
    <source>
        <dbReference type="Pfam" id="PF13550"/>
    </source>
</evidence>
<dbReference type="InterPro" id="IPR056490">
    <property type="entry name" value="Rcc01698_C"/>
</dbReference>
<gene>
    <name evidence="4" type="ORF">EV656_103220</name>
</gene>
<feature type="domain" description="GTA TIM-barrel-like" evidence="1">
    <location>
        <begin position="446"/>
        <end position="641"/>
    </location>
</feature>
<dbReference type="OrthoDB" id="8445115at2"/>